<dbReference type="Proteomes" id="UP000728032">
    <property type="component" value="Unassembled WGS sequence"/>
</dbReference>
<sequence>MQASVFGILMQSIKGFWDDMNEMKHNTEHYSTATQLKGETGGRGTGGSAGKLELKGGWDASQYGCEKNDRYRKGSWLPSSQSPIDCVCEGWSASVSDARHYESVLRVQLEHREGREKTQNMCVLCVVLWFGSEDGLTSMQCCCSQPFLANSCNKPLVRMQSRHCMQGLAESLPTLALIFNRYKPSVICRADTLSYSPVYSYNRWTRAEQKKEIFSSLRIVLLIPFWSNESLLVYMNEHSEALQVNYSFRFI</sequence>
<protein>
    <submittedName>
        <fullName evidence="1">Uncharacterized protein</fullName>
    </submittedName>
</protein>
<dbReference type="EMBL" id="OC914957">
    <property type="protein sequence ID" value="CAD7637790.1"/>
    <property type="molecule type" value="Genomic_DNA"/>
</dbReference>
<name>A0A7R9Q9Z2_9ACAR</name>
<organism evidence="1">
    <name type="scientific">Oppiella nova</name>
    <dbReference type="NCBI Taxonomy" id="334625"/>
    <lineage>
        <taxon>Eukaryota</taxon>
        <taxon>Metazoa</taxon>
        <taxon>Ecdysozoa</taxon>
        <taxon>Arthropoda</taxon>
        <taxon>Chelicerata</taxon>
        <taxon>Arachnida</taxon>
        <taxon>Acari</taxon>
        <taxon>Acariformes</taxon>
        <taxon>Sarcoptiformes</taxon>
        <taxon>Oribatida</taxon>
        <taxon>Brachypylina</taxon>
        <taxon>Oppioidea</taxon>
        <taxon>Oppiidae</taxon>
        <taxon>Oppiella</taxon>
    </lineage>
</organism>
<accession>A0A7R9Q9Z2</accession>
<gene>
    <name evidence="1" type="ORF">ONB1V03_LOCUS1021</name>
</gene>
<evidence type="ECO:0000313" key="2">
    <source>
        <dbReference type="Proteomes" id="UP000728032"/>
    </source>
</evidence>
<reference evidence="1" key="1">
    <citation type="submission" date="2020-11" db="EMBL/GenBank/DDBJ databases">
        <authorList>
            <person name="Tran Van P."/>
        </authorList>
    </citation>
    <scope>NUCLEOTIDE SEQUENCE</scope>
</reference>
<dbReference type="OrthoDB" id="10525201at2759"/>
<dbReference type="AlphaFoldDB" id="A0A7R9Q9Z2"/>
<keyword evidence="2" id="KW-1185">Reference proteome</keyword>
<evidence type="ECO:0000313" key="1">
    <source>
        <dbReference type="EMBL" id="CAD7637790.1"/>
    </source>
</evidence>
<dbReference type="EMBL" id="CAJPVJ010000132">
    <property type="protein sequence ID" value="CAG2161387.1"/>
    <property type="molecule type" value="Genomic_DNA"/>
</dbReference>
<proteinExistence type="predicted"/>